<keyword evidence="3" id="KW-1185">Reference proteome</keyword>
<dbReference type="KEGG" id="jpo:G7058_01490"/>
<evidence type="ECO:0000313" key="3">
    <source>
        <dbReference type="Proteomes" id="UP000501830"/>
    </source>
</evidence>
<dbReference type="AlphaFoldDB" id="A0A6G7WF34"/>
<protein>
    <submittedName>
        <fullName evidence="2">PH domain-containing protein</fullName>
    </submittedName>
</protein>
<reference evidence="2 3" key="1">
    <citation type="journal article" date="2017" name="Int. J. Syst. Evol. Microbiol.">
        <title>Jeotgalibaca porci sp. nov. and Jeotgalibaca arthritidis sp. nov., isolated from pigs, and emended description of the genus Jeotgalibaca.</title>
        <authorList>
            <person name="Zamora L."/>
            <person name="Perez-Sancho M."/>
            <person name="Dominguez L."/>
            <person name="Fernandez-Garayzabal J.F."/>
            <person name="Vela A.I."/>
        </authorList>
    </citation>
    <scope>NUCLEOTIDE SEQUENCE [LARGE SCALE GENOMIC DNA]</scope>
    <source>
        <strain evidence="2 3">CCUG 69148</strain>
    </source>
</reference>
<evidence type="ECO:0000313" key="2">
    <source>
        <dbReference type="EMBL" id="QIK50836.1"/>
    </source>
</evidence>
<dbReference type="Pfam" id="PF08000">
    <property type="entry name" value="bPH_1"/>
    <property type="match status" value="1"/>
</dbReference>
<gene>
    <name evidence="2" type="ORF">G7058_01490</name>
</gene>
<dbReference type="InterPro" id="IPR012544">
    <property type="entry name" value="PHb"/>
</dbReference>
<name>A0A6G7WF34_9LACT</name>
<organism evidence="2 3">
    <name type="scientific">Jeotgalibaca porci</name>
    <dbReference type="NCBI Taxonomy" id="1868793"/>
    <lineage>
        <taxon>Bacteria</taxon>
        <taxon>Bacillati</taxon>
        <taxon>Bacillota</taxon>
        <taxon>Bacilli</taxon>
        <taxon>Lactobacillales</taxon>
        <taxon>Carnobacteriaceae</taxon>
        <taxon>Jeotgalibaca</taxon>
    </lineage>
</organism>
<dbReference type="Gene3D" id="2.30.29.50">
    <property type="entry name" value="Bacterial Pleckstrin homology domain"/>
    <property type="match status" value="1"/>
</dbReference>
<dbReference type="RefSeq" id="WP_166061875.1">
    <property type="nucleotide sequence ID" value="NZ_CP049889.1"/>
</dbReference>
<proteinExistence type="predicted"/>
<dbReference type="InterPro" id="IPR037063">
    <property type="entry name" value="PHb_sf"/>
</dbReference>
<sequence>MNEMETILEWTFIARSDIPNDVAKIMASTETPIAAFKTIRDRAIFTNKRLSIRDSQGVTGSKVEMYSIPYTSINMWATENAGISLDLSAEVDLWTRAGHFKINLRRGIDVREFDQIIAEAMFGVV</sequence>
<evidence type="ECO:0000259" key="1">
    <source>
        <dbReference type="Pfam" id="PF08000"/>
    </source>
</evidence>
<dbReference type="Proteomes" id="UP000501830">
    <property type="component" value="Chromosome"/>
</dbReference>
<accession>A0A6G7WF34</accession>
<dbReference type="CDD" id="cd13225">
    <property type="entry name" value="PH-like_bacteria"/>
    <property type="match status" value="1"/>
</dbReference>
<dbReference type="SUPFAM" id="SSF50729">
    <property type="entry name" value="PH domain-like"/>
    <property type="match status" value="1"/>
</dbReference>
<dbReference type="GeneID" id="94551930"/>
<feature type="domain" description="Bacterial Pleckstrin homology" evidence="1">
    <location>
        <begin position="6"/>
        <end position="120"/>
    </location>
</feature>
<dbReference type="EMBL" id="CP049889">
    <property type="protein sequence ID" value="QIK50836.1"/>
    <property type="molecule type" value="Genomic_DNA"/>
</dbReference>